<dbReference type="EMBL" id="JAVXUO010001943">
    <property type="protein sequence ID" value="KAK2977842.1"/>
    <property type="molecule type" value="Genomic_DNA"/>
</dbReference>
<evidence type="ECO:0000256" key="5">
    <source>
        <dbReference type="ARBA" id="ARBA00023242"/>
    </source>
</evidence>
<dbReference type="PROSITE" id="PS50811">
    <property type="entry name" value="WRKY"/>
    <property type="match status" value="1"/>
</dbReference>
<dbReference type="SMART" id="SM00774">
    <property type="entry name" value="WRKY"/>
    <property type="match status" value="1"/>
</dbReference>
<dbReference type="Gene3D" id="2.20.25.80">
    <property type="entry name" value="WRKY domain"/>
    <property type="match status" value="1"/>
</dbReference>
<reference evidence="7" key="1">
    <citation type="submission" date="2022-12" db="EMBL/GenBank/DDBJ databases">
        <title>Draft genome assemblies for two species of Escallonia (Escalloniales).</title>
        <authorList>
            <person name="Chanderbali A."/>
            <person name="Dervinis C."/>
            <person name="Anghel I."/>
            <person name="Soltis D."/>
            <person name="Soltis P."/>
            <person name="Zapata F."/>
        </authorList>
    </citation>
    <scope>NUCLEOTIDE SEQUENCE</scope>
    <source>
        <strain evidence="7">UCBG92.1500</strain>
        <tissue evidence="7">Leaf</tissue>
    </source>
</reference>
<feature type="non-terminal residue" evidence="7">
    <location>
        <position position="101"/>
    </location>
</feature>
<evidence type="ECO:0000313" key="7">
    <source>
        <dbReference type="EMBL" id="KAK2977842.1"/>
    </source>
</evidence>
<dbReference type="AlphaFoldDB" id="A0AA88QWX6"/>
<keyword evidence="4" id="KW-0804">Transcription</keyword>
<accession>A0AA88QWX6</accession>
<dbReference type="InterPro" id="IPR036576">
    <property type="entry name" value="WRKY_dom_sf"/>
</dbReference>
<dbReference type="PANTHER" id="PTHR31221:SF358">
    <property type="entry name" value="WRKY TRANSCRIPTION FACTOR 71"/>
    <property type="match status" value="1"/>
</dbReference>
<dbReference type="GO" id="GO:0005634">
    <property type="term" value="C:nucleus"/>
    <property type="evidence" value="ECO:0007669"/>
    <property type="project" value="UniProtKB-SubCell"/>
</dbReference>
<evidence type="ECO:0000313" key="8">
    <source>
        <dbReference type="Proteomes" id="UP001187471"/>
    </source>
</evidence>
<dbReference type="PANTHER" id="PTHR31221">
    <property type="entry name" value="WRKY TRANSCRIPTION FACTOR PROTEIN 1-RELATED"/>
    <property type="match status" value="1"/>
</dbReference>
<proteinExistence type="predicted"/>
<comment type="subcellular location">
    <subcellularLocation>
        <location evidence="1">Nucleus</location>
    </subcellularLocation>
</comment>
<evidence type="ECO:0000256" key="2">
    <source>
        <dbReference type="ARBA" id="ARBA00023015"/>
    </source>
</evidence>
<dbReference type="FunFam" id="2.20.25.80:FF:000003">
    <property type="entry name" value="WRKY transcription factor 57"/>
    <property type="match status" value="1"/>
</dbReference>
<dbReference type="GO" id="GO:0043565">
    <property type="term" value="F:sequence-specific DNA binding"/>
    <property type="evidence" value="ECO:0007669"/>
    <property type="project" value="InterPro"/>
</dbReference>
<dbReference type="Proteomes" id="UP001187471">
    <property type="component" value="Unassembled WGS sequence"/>
</dbReference>
<keyword evidence="2" id="KW-0805">Transcription regulation</keyword>
<evidence type="ECO:0000256" key="1">
    <source>
        <dbReference type="ARBA" id="ARBA00004123"/>
    </source>
</evidence>
<evidence type="ECO:0000256" key="4">
    <source>
        <dbReference type="ARBA" id="ARBA00023163"/>
    </source>
</evidence>
<feature type="domain" description="WRKY" evidence="6">
    <location>
        <begin position="4"/>
        <end position="66"/>
    </location>
</feature>
<protein>
    <recommendedName>
        <fullName evidence="6">WRKY domain-containing protein</fullName>
    </recommendedName>
</protein>
<dbReference type="Pfam" id="PF03106">
    <property type="entry name" value="WRKY"/>
    <property type="match status" value="1"/>
</dbReference>
<evidence type="ECO:0000259" key="6">
    <source>
        <dbReference type="PROSITE" id="PS50811"/>
    </source>
</evidence>
<organism evidence="7 8">
    <name type="scientific">Escallonia rubra</name>
    <dbReference type="NCBI Taxonomy" id="112253"/>
    <lineage>
        <taxon>Eukaryota</taxon>
        <taxon>Viridiplantae</taxon>
        <taxon>Streptophyta</taxon>
        <taxon>Embryophyta</taxon>
        <taxon>Tracheophyta</taxon>
        <taxon>Spermatophyta</taxon>
        <taxon>Magnoliopsida</taxon>
        <taxon>eudicotyledons</taxon>
        <taxon>Gunneridae</taxon>
        <taxon>Pentapetalae</taxon>
        <taxon>asterids</taxon>
        <taxon>campanulids</taxon>
        <taxon>Escalloniales</taxon>
        <taxon>Escalloniaceae</taxon>
        <taxon>Escallonia</taxon>
    </lineage>
</organism>
<keyword evidence="3" id="KW-0238">DNA-binding</keyword>
<dbReference type="SUPFAM" id="SSF118290">
    <property type="entry name" value="WRKY DNA-binding domain"/>
    <property type="match status" value="1"/>
</dbReference>
<gene>
    <name evidence="7" type="ORF">RJ640_012088</name>
</gene>
<dbReference type="GO" id="GO:0003700">
    <property type="term" value="F:DNA-binding transcription factor activity"/>
    <property type="evidence" value="ECO:0007669"/>
    <property type="project" value="InterPro"/>
</dbReference>
<keyword evidence="8" id="KW-1185">Reference proteome</keyword>
<comment type="caution">
    <text evidence="7">The sequence shown here is derived from an EMBL/GenBank/DDBJ whole genome shotgun (WGS) entry which is preliminary data.</text>
</comment>
<dbReference type="InterPro" id="IPR044810">
    <property type="entry name" value="WRKY_plant"/>
</dbReference>
<sequence length="101" mass="11466">MTKSEIDHLEDGYRWRKYGQKAVKDSPFPRLCTSQKCTVKKRVERPFEDPSAVITTYEGQRNHHSPTTLRGNAAALLSPLSTPQELFGQILPNNQAHPNSF</sequence>
<keyword evidence="5" id="KW-0539">Nucleus</keyword>
<evidence type="ECO:0000256" key="3">
    <source>
        <dbReference type="ARBA" id="ARBA00023125"/>
    </source>
</evidence>
<dbReference type="InterPro" id="IPR003657">
    <property type="entry name" value="WRKY_dom"/>
</dbReference>
<name>A0AA88QWX6_9ASTE</name>